<dbReference type="Proteomes" id="UP000585507">
    <property type="component" value="Unassembled WGS sequence"/>
</dbReference>
<keyword evidence="2" id="KW-1185">Reference proteome</keyword>
<reference evidence="1 2" key="1">
    <citation type="submission" date="2020-08" db="EMBL/GenBank/DDBJ databases">
        <title>Genomic Encyclopedia of Type Strains, Phase IV (KMG-V): Genome sequencing to study the core and pangenomes of soil and plant-associated prokaryotes.</title>
        <authorList>
            <person name="Whitman W."/>
        </authorList>
    </citation>
    <scope>NUCLEOTIDE SEQUENCE [LARGE SCALE GENOMIC DNA]</scope>
    <source>
        <strain evidence="1 2">SEMIA 4084</strain>
    </source>
</reference>
<evidence type="ECO:0000313" key="2">
    <source>
        <dbReference type="Proteomes" id="UP000585507"/>
    </source>
</evidence>
<sequence>MFPRKKVFGSVSLSMMRRVYSNECSRREIKPDSDQGGELASVILQAFLGGLTDECELTSLVRNHRLAQERASHVAV</sequence>
<dbReference type="AlphaFoldDB" id="A0A7W8UA93"/>
<comment type="caution">
    <text evidence="1">The sequence shown here is derived from an EMBL/GenBank/DDBJ whole genome shotgun (WGS) entry which is preliminary data.</text>
</comment>
<dbReference type="EMBL" id="JACHBK010000005">
    <property type="protein sequence ID" value="MBB5535657.1"/>
    <property type="molecule type" value="Genomic_DNA"/>
</dbReference>
<evidence type="ECO:0000313" key="1">
    <source>
        <dbReference type="EMBL" id="MBB5535657.1"/>
    </source>
</evidence>
<gene>
    <name evidence="1" type="ORF">GGD55_002361</name>
</gene>
<organism evidence="1 2">
    <name type="scientific">Rhizobium giardinii</name>
    <dbReference type="NCBI Taxonomy" id="56731"/>
    <lineage>
        <taxon>Bacteria</taxon>
        <taxon>Pseudomonadati</taxon>
        <taxon>Pseudomonadota</taxon>
        <taxon>Alphaproteobacteria</taxon>
        <taxon>Hyphomicrobiales</taxon>
        <taxon>Rhizobiaceae</taxon>
        <taxon>Rhizobium/Agrobacterium group</taxon>
        <taxon>Rhizobium</taxon>
    </lineage>
</organism>
<proteinExistence type="predicted"/>
<name>A0A7W8UA93_9HYPH</name>
<accession>A0A7W8UA93</accession>
<protein>
    <submittedName>
        <fullName evidence="1">Uncharacterized protein</fullName>
    </submittedName>
</protein>